<comment type="caution">
    <text evidence="2">The sequence shown here is derived from an EMBL/GenBank/DDBJ whole genome shotgun (WGS) entry which is preliminary data.</text>
</comment>
<sequence>MTTSTSSKCISIRLAGVNKIERAGQDHPYTKFKFFTTDSKDDIHQEISKAFSVENFSLVDEREGHIITGAWFSLENNNTYSLIKRVANVAKKKCDQETIPCKRCVKYEIECNLSSEI</sequence>
<evidence type="ECO:0000313" key="2">
    <source>
        <dbReference type="EMBL" id="CAG8511747.1"/>
    </source>
</evidence>
<accession>A0A9N8ZZH7</accession>
<dbReference type="GO" id="GO:0008270">
    <property type="term" value="F:zinc ion binding"/>
    <property type="evidence" value="ECO:0007669"/>
    <property type="project" value="InterPro"/>
</dbReference>
<evidence type="ECO:0000313" key="3">
    <source>
        <dbReference type="Proteomes" id="UP000789396"/>
    </source>
</evidence>
<proteinExistence type="predicted"/>
<reference evidence="2" key="1">
    <citation type="submission" date="2021-06" db="EMBL/GenBank/DDBJ databases">
        <authorList>
            <person name="Kallberg Y."/>
            <person name="Tangrot J."/>
            <person name="Rosling A."/>
        </authorList>
    </citation>
    <scope>NUCLEOTIDE SEQUENCE</scope>
    <source>
        <strain evidence="2">IN212</strain>
    </source>
</reference>
<dbReference type="Proteomes" id="UP000789396">
    <property type="component" value="Unassembled WGS sequence"/>
</dbReference>
<organism evidence="2 3">
    <name type="scientific">Racocetra fulgida</name>
    <dbReference type="NCBI Taxonomy" id="60492"/>
    <lineage>
        <taxon>Eukaryota</taxon>
        <taxon>Fungi</taxon>
        <taxon>Fungi incertae sedis</taxon>
        <taxon>Mucoromycota</taxon>
        <taxon>Glomeromycotina</taxon>
        <taxon>Glomeromycetes</taxon>
        <taxon>Diversisporales</taxon>
        <taxon>Gigasporaceae</taxon>
        <taxon>Racocetra</taxon>
    </lineage>
</organism>
<protein>
    <submittedName>
        <fullName evidence="2">15499_t:CDS:1</fullName>
    </submittedName>
</protein>
<dbReference type="CDD" id="cd00067">
    <property type="entry name" value="GAL4"/>
    <property type="match status" value="1"/>
</dbReference>
<feature type="domain" description="Zn(2)-C6 fungal-type" evidence="1">
    <location>
        <begin position="91"/>
        <end position="114"/>
    </location>
</feature>
<dbReference type="Pfam" id="PF00172">
    <property type="entry name" value="Zn_clus"/>
    <property type="match status" value="1"/>
</dbReference>
<dbReference type="OrthoDB" id="4132249at2759"/>
<keyword evidence="3" id="KW-1185">Reference proteome</keyword>
<evidence type="ECO:0000259" key="1">
    <source>
        <dbReference type="Pfam" id="PF00172"/>
    </source>
</evidence>
<dbReference type="GO" id="GO:0000981">
    <property type="term" value="F:DNA-binding transcription factor activity, RNA polymerase II-specific"/>
    <property type="evidence" value="ECO:0007669"/>
    <property type="project" value="InterPro"/>
</dbReference>
<name>A0A9N8ZZH7_9GLOM</name>
<dbReference type="EMBL" id="CAJVPZ010002385">
    <property type="protein sequence ID" value="CAG8511747.1"/>
    <property type="molecule type" value="Genomic_DNA"/>
</dbReference>
<gene>
    <name evidence="2" type="ORF">RFULGI_LOCUS2930</name>
</gene>
<dbReference type="InterPro" id="IPR001138">
    <property type="entry name" value="Zn2Cys6_DnaBD"/>
</dbReference>
<dbReference type="AlphaFoldDB" id="A0A9N8ZZH7"/>